<sequence>MLTIHPQYIIDSTGKKISVVLPMKDFEAILEELEELEDIKLYDEAKKSNEPSIAIDEAFKMIDAKRAKRSNGL</sequence>
<dbReference type="Pfam" id="PF18506">
    <property type="entry name" value="RelB-like"/>
    <property type="match status" value="1"/>
</dbReference>
<keyword evidence="2" id="KW-1185">Reference proteome</keyword>
<evidence type="ECO:0000313" key="1">
    <source>
        <dbReference type="EMBL" id="TDB65952.1"/>
    </source>
</evidence>
<reference evidence="1 2" key="1">
    <citation type="submission" date="2019-02" db="EMBL/GenBank/DDBJ databases">
        <title>Arundinibacter roseus gen. nov., sp. nov., a new member of the family Cytophagaceae.</title>
        <authorList>
            <person name="Szuroczki S."/>
            <person name="Khayer B."/>
            <person name="Sproer C."/>
            <person name="Toumi M."/>
            <person name="Szabo A."/>
            <person name="Felfoldi T."/>
            <person name="Schumann P."/>
            <person name="Toth E."/>
        </authorList>
    </citation>
    <scope>NUCLEOTIDE SEQUENCE [LARGE SCALE GENOMIC DNA]</scope>
    <source>
        <strain evidence="1 2">DMA-k-7a</strain>
    </source>
</reference>
<dbReference type="AlphaFoldDB" id="A0A4R4KGB4"/>
<protein>
    <recommendedName>
        <fullName evidence="3">Type II toxin-antitoxin system Phd/YefM family antitoxin</fullName>
    </recommendedName>
</protein>
<dbReference type="InterPro" id="IPR049537">
    <property type="entry name" value="RelB-like"/>
</dbReference>
<evidence type="ECO:0000313" key="2">
    <source>
        <dbReference type="Proteomes" id="UP000295706"/>
    </source>
</evidence>
<name>A0A4R4KGB4_9BACT</name>
<comment type="caution">
    <text evidence="1">The sequence shown here is derived from an EMBL/GenBank/DDBJ whole genome shotgun (WGS) entry which is preliminary data.</text>
</comment>
<dbReference type="EMBL" id="SMJU01000005">
    <property type="protein sequence ID" value="TDB65952.1"/>
    <property type="molecule type" value="Genomic_DNA"/>
</dbReference>
<dbReference type="OrthoDB" id="5773047at2"/>
<accession>A0A4R4KGB4</accession>
<gene>
    <name evidence="1" type="ORF">EZE20_09315</name>
</gene>
<dbReference type="Proteomes" id="UP000295706">
    <property type="component" value="Unassembled WGS sequence"/>
</dbReference>
<evidence type="ECO:0008006" key="3">
    <source>
        <dbReference type="Google" id="ProtNLM"/>
    </source>
</evidence>
<dbReference type="RefSeq" id="WP_132116835.1">
    <property type="nucleotide sequence ID" value="NZ_SMJU01000005.1"/>
</dbReference>
<organism evidence="1 2">
    <name type="scientific">Arundinibacter roseus</name>
    <dbReference type="NCBI Taxonomy" id="2070510"/>
    <lineage>
        <taxon>Bacteria</taxon>
        <taxon>Pseudomonadati</taxon>
        <taxon>Bacteroidota</taxon>
        <taxon>Cytophagia</taxon>
        <taxon>Cytophagales</taxon>
        <taxon>Spirosomataceae</taxon>
        <taxon>Arundinibacter</taxon>
    </lineage>
</organism>
<proteinExistence type="predicted"/>